<name>A0A2D6LQ87_9ARCH</name>
<reference evidence="2" key="1">
    <citation type="submission" date="2017-09" db="EMBL/GenBank/DDBJ databases">
        <title>The Reconstruction of 2,631 Draft Metagenome-Assembled Genomes from the Global Oceans.</title>
        <authorList>
            <person name="Tully B.J."/>
            <person name="Graham E.D."/>
            <person name="Heidelberg J.F."/>
        </authorList>
    </citation>
    <scope>NUCLEOTIDE SEQUENCE [LARGE SCALE GENOMIC DNA]</scope>
</reference>
<evidence type="ECO:0000313" key="1">
    <source>
        <dbReference type="EMBL" id="MAG18350.1"/>
    </source>
</evidence>
<dbReference type="AlphaFoldDB" id="A0A2D6LQ87"/>
<sequence length="498" mass="57530">MLHNTRLFLSRVNYVPEKRQITVEFSKKNQKASKKYSFFPKMHLSLKKIPKEHLIEALGDYDIRKLKMDFKENTVTIFAATFSDLKKVNNLLNNFFNFRSNLIEPERQFLLEKNWSYFDSFDFSDSEPEQIYTTEFPDASMDFLSDSFKETIASLLLNNKSLAKETINKIVFSKLLRIPLIGREEDKSLEEIFIENIFFLSGKPISIGKSGNKSYFRSIHKKSVIDFSKMVSVMASKPFNNLGFETINCSCCKPWDKEAKNILPSSLVKVNFLREAFYFDSVSSNWAEAYHFSNEEMQTREKRKKEYFLDFYPSGPFSRNASANIILADALKLEQKGLVRIVSQENPSWFCLKNESAFSLEVNRLYEALLTLDSVVENESSSVVASDGLFFSQSLESSPGYHYRKILNKTISRLLASFPRLLTNSSGRFFDKNFAIALEAINSLILKDFEEIAQNSKTRVTFKDSSALVDSSSFMSASKEFRELYRVDKRLLSFSKSF</sequence>
<dbReference type="Proteomes" id="UP000226712">
    <property type="component" value="Unassembled WGS sequence"/>
</dbReference>
<comment type="caution">
    <text evidence="1">The sequence shown here is derived from an EMBL/GenBank/DDBJ whole genome shotgun (WGS) entry which is preliminary data.</text>
</comment>
<gene>
    <name evidence="1" type="ORF">CL944_02665</name>
</gene>
<protein>
    <submittedName>
        <fullName evidence="1">Uncharacterized protein</fullName>
    </submittedName>
</protein>
<dbReference type="EMBL" id="NZBD01000015">
    <property type="protein sequence ID" value="MAG18350.1"/>
    <property type="molecule type" value="Genomic_DNA"/>
</dbReference>
<organism evidence="1 2">
    <name type="scientific">Candidatus Iainarchaeum sp</name>
    <dbReference type="NCBI Taxonomy" id="3101447"/>
    <lineage>
        <taxon>Archaea</taxon>
        <taxon>Candidatus Iainarchaeota</taxon>
        <taxon>Candidatus Iainarchaeia</taxon>
        <taxon>Candidatus Iainarchaeales</taxon>
        <taxon>Candidatus Iainarchaeaceae</taxon>
        <taxon>Candidatus Iainarchaeum</taxon>
    </lineage>
</organism>
<proteinExistence type="predicted"/>
<evidence type="ECO:0000313" key="2">
    <source>
        <dbReference type="Proteomes" id="UP000226712"/>
    </source>
</evidence>
<accession>A0A2D6LQ87</accession>